<feature type="compositionally biased region" description="Low complexity" evidence="1">
    <location>
        <begin position="111"/>
        <end position="123"/>
    </location>
</feature>
<evidence type="ECO:0000256" key="1">
    <source>
        <dbReference type="SAM" id="MobiDB-lite"/>
    </source>
</evidence>
<dbReference type="InterPro" id="IPR036779">
    <property type="entry name" value="LysM_dom_sf"/>
</dbReference>
<dbReference type="AlphaFoldDB" id="A0A7T5EPZ2"/>
<name>A0A7T5EPZ2_9BACL</name>
<dbReference type="InterPro" id="IPR018392">
    <property type="entry name" value="LysM"/>
</dbReference>
<gene>
    <name evidence="4" type="ORF">JD108_12605</name>
    <name evidence="5" type="ORF">KDJ56_12550</name>
</gene>
<dbReference type="EMBL" id="CP073708">
    <property type="protein sequence ID" value="QUO43683.1"/>
    <property type="molecule type" value="Genomic_DNA"/>
</dbReference>
<keyword evidence="2" id="KW-0472">Membrane</keyword>
<reference evidence="5" key="2">
    <citation type="submission" date="2021-04" db="EMBL/GenBank/DDBJ databases">
        <title>Brevibacillus composti FJAT-54423, complete genome.</title>
        <authorList>
            <person name="Tang R."/>
        </authorList>
    </citation>
    <scope>NUCLEOTIDE SEQUENCE</scope>
    <source>
        <strain evidence="5">FJAT-54424</strain>
    </source>
</reference>
<proteinExistence type="predicted"/>
<evidence type="ECO:0000313" key="6">
    <source>
        <dbReference type="Proteomes" id="UP000595847"/>
    </source>
</evidence>
<dbReference type="Pfam" id="PF01476">
    <property type="entry name" value="LysM"/>
    <property type="match status" value="1"/>
</dbReference>
<evidence type="ECO:0000313" key="5">
    <source>
        <dbReference type="EMBL" id="QUO43683.1"/>
    </source>
</evidence>
<dbReference type="EMBL" id="CP066308">
    <property type="protein sequence ID" value="QQE76611.1"/>
    <property type="molecule type" value="Genomic_DNA"/>
</dbReference>
<dbReference type="Proteomes" id="UP000595847">
    <property type="component" value="Chromosome"/>
</dbReference>
<feature type="region of interest" description="Disordered" evidence="1">
    <location>
        <begin position="43"/>
        <end position="188"/>
    </location>
</feature>
<dbReference type="Proteomes" id="UP000677234">
    <property type="component" value="Chromosome"/>
</dbReference>
<keyword evidence="7" id="KW-1185">Reference proteome</keyword>
<sequence>MTLLKAGLALFGTLFFVLIGFELYKAAQSAPAKVTVEEKGYAPAGTASTQPIQQTEQAGNAKAPLPAEKVGAEANGQGGATGGTDAVSLASPGAGQTTGESSLAGDTDNTNANPSSPASASSATGVAARPQAGDKNGATAKSDVATKNNGAAKSEASAKNGGAPKPQTAAEQSVSPAEPGVRQHKVKKGETLFQLSRLYYGHNSGVKKIASYNGISADAQLVEGQIVKIPPQS</sequence>
<dbReference type="SUPFAM" id="SSF54106">
    <property type="entry name" value="LysM domain"/>
    <property type="match status" value="1"/>
</dbReference>
<dbReference type="CDD" id="cd00118">
    <property type="entry name" value="LysM"/>
    <property type="match status" value="1"/>
</dbReference>
<evidence type="ECO:0000313" key="4">
    <source>
        <dbReference type="EMBL" id="QQE76611.1"/>
    </source>
</evidence>
<reference evidence="4 6" key="1">
    <citation type="submission" date="2020-12" db="EMBL/GenBank/DDBJ databases">
        <title>strain FJAT-54423T represents a novel species of the genus Brevibacillus.</title>
        <authorList>
            <person name="Tang R."/>
        </authorList>
    </citation>
    <scope>NUCLEOTIDE SEQUENCE [LARGE SCALE GENOMIC DNA]</scope>
    <source>
        <strain evidence="4 6">FJAT-54423</strain>
    </source>
</reference>
<feature type="domain" description="LysM" evidence="3">
    <location>
        <begin position="182"/>
        <end position="229"/>
    </location>
</feature>
<feature type="transmembrane region" description="Helical" evidence="2">
    <location>
        <begin position="6"/>
        <end position="24"/>
    </location>
</feature>
<organism evidence="4 6">
    <name type="scientific">Brevibacillus composti</name>
    <dbReference type="NCBI Taxonomy" id="2796470"/>
    <lineage>
        <taxon>Bacteria</taxon>
        <taxon>Bacillati</taxon>
        <taxon>Bacillota</taxon>
        <taxon>Bacilli</taxon>
        <taxon>Bacillales</taxon>
        <taxon>Paenibacillaceae</taxon>
        <taxon>Brevibacillus</taxon>
    </lineage>
</organism>
<dbReference type="Gene3D" id="3.10.350.10">
    <property type="entry name" value="LysM domain"/>
    <property type="match status" value="1"/>
</dbReference>
<keyword evidence="2" id="KW-0812">Transmembrane</keyword>
<evidence type="ECO:0000259" key="3">
    <source>
        <dbReference type="PROSITE" id="PS51782"/>
    </source>
</evidence>
<evidence type="ECO:0000256" key="2">
    <source>
        <dbReference type="SAM" id="Phobius"/>
    </source>
</evidence>
<feature type="compositionally biased region" description="Polar residues" evidence="1">
    <location>
        <begin position="46"/>
        <end position="58"/>
    </location>
</feature>
<dbReference type="SMART" id="SM00257">
    <property type="entry name" value="LysM"/>
    <property type="match status" value="1"/>
</dbReference>
<evidence type="ECO:0000313" key="7">
    <source>
        <dbReference type="Proteomes" id="UP000677234"/>
    </source>
</evidence>
<dbReference type="KEGG" id="bcop:JD108_12605"/>
<protein>
    <submittedName>
        <fullName evidence="4">LysM peptidoglycan-binding domain-containing protein</fullName>
    </submittedName>
</protein>
<accession>A0A7T5EPZ2</accession>
<keyword evidence="2" id="KW-1133">Transmembrane helix</keyword>
<dbReference type="PROSITE" id="PS51782">
    <property type="entry name" value="LYSM"/>
    <property type="match status" value="1"/>
</dbReference>